<dbReference type="AlphaFoldDB" id="A0A7Y9RR25"/>
<reference evidence="2 3" key="1">
    <citation type="submission" date="2020-07" db="EMBL/GenBank/DDBJ databases">
        <title>Sequencing the genomes of 1000 actinobacteria strains.</title>
        <authorList>
            <person name="Klenk H.-P."/>
        </authorList>
    </citation>
    <scope>NUCLEOTIDE SEQUENCE [LARGE SCALE GENOMIC DNA]</scope>
    <source>
        <strain evidence="2 3">DSM 24552</strain>
    </source>
</reference>
<sequence length="53" mass="5258">MSTPAVLASYAAGLLLALGGGWALGAAVPPVLDEPAPAHDAPHQDDTHEGDRG</sequence>
<proteinExistence type="predicted"/>
<evidence type="ECO:0000313" key="3">
    <source>
        <dbReference type="Proteomes" id="UP000544110"/>
    </source>
</evidence>
<comment type="caution">
    <text evidence="2">The sequence shown here is derived from an EMBL/GenBank/DDBJ whole genome shotgun (WGS) entry which is preliminary data.</text>
</comment>
<keyword evidence="3" id="KW-1185">Reference proteome</keyword>
<dbReference type="EMBL" id="JACCAC010000001">
    <property type="protein sequence ID" value="NYG54760.1"/>
    <property type="molecule type" value="Genomic_DNA"/>
</dbReference>
<protein>
    <submittedName>
        <fullName evidence="2">Uncharacterized protein</fullName>
    </submittedName>
</protein>
<gene>
    <name evidence="2" type="ORF">BJ989_001064</name>
</gene>
<organism evidence="2 3">
    <name type="scientific">Nocardioides perillae</name>
    <dbReference type="NCBI Taxonomy" id="1119534"/>
    <lineage>
        <taxon>Bacteria</taxon>
        <taxon>Bacillati</taxon>
        <taxon>Actinomycetota</taxon>
        <taxon>Actinomycetes</taxon>
        <taxon>Propionibacteriales</taxon>
        <taxon>Nocardioidaceae</taxon>
        <taxon>Nocardioides</taxon>
    </lineage>
</organism>
<dbReference type="RefSeq" id="WP_179517324.1">
    <property type="nucleotide sequence ID" value="NZ_JACCAC010000001.1"/>
</dbReference>
<accession>A0A7Y9RR25</accession>
<evidence type="ECO:0000256" key="1">
    <source>
        <dbReference type="SAM" id="MobiDB-lite"/>
    </source>
</evidence>
<feature type="compositionally biased region" description="Basic and acidic residues" evidence="1">
    <location>
        <begin position="36"/>
        <end position="53"/>
    </location>
</feature>
<feature type="region of interest" description="Disordered" evidence="1">
    <location>
        <begin position="28"/>
        <end position="53"/>
    </location>
</feature>
<name>A0A7Y9RR25_9ACTN</name>
<dbReference type="Proteomes" id="UP000544110">
    <property type="component" value="Unassembled WGS sequence"/>
</dbReference>
<evidence type="ECO:0000313" key="2">
    <source>
        <dbReference type="EMBL" id="NYG54760.1"/>
    </source>
</evidence>